<feature type="repeat" description="WD" evidence="5">
    <location>
        <begin position="17"/>
        <end position="49"/>
    </location>
</feature>
<dbReference type="GO" id="GO:0005737">
    <property type="term" value="C:cytoplasm"/>
    <property type="evidence" value="ECO:0007669"/>
    <property type="project" value="UniProtKB-SubCell"/>
</dbReference>
<dbReference type="AlphaFoldDB" id="D3BPG0"/>
<evidence type="ECO:0000256" key="4">
    <source>
        <dbReference type="ARBA" id="ARBA00022737"/>
    </source>
</evidence>
<name>D3BPG0_HETP5</name>
<evidence type="ECO:0000256" key="6">
    <source>
        <dbReference type="SAM" id="MobiDB-lite"/>
    </source>
</evidence>
<dbReference type="SUPFAM" id="SSF50978">
    <property type="entry name" value="WD40 repeat-like"/>
    <property type="match status" value="1"/>
</dbReference>
<dbReference type="CDD" id="cd00200">
    <property type="entry name" value="WD40"/>
    <property type="match status" value="1"/>
</dbReference>
<proteinExistence type="predicted"/>
<evidence type="ECO:0000259" key="7">
    <source>
        <dbReference type="PROSITE" id="PS51394"/>
    </source>
</evidence>
<dbReference type="PROSITE" id="PS00678">
    <property type="entry name" value="WD_REPEATS_1"/>
    <property type="match status" value="1"/>
</dbReference>
<gene>
    <name evidence="9" type="ORF">PPL_09428</name>
</gene>
<organism evidence="9 10">
    <name type="scientific">Heterostelium pallidum (strain ATCC 26659 / Pp 5 / PN500)</name>
    <name type="common">Cellular slime mold</name>
    <name type="synonym">Polysphondylium pallidum</name>
    <dbReference type="NCBI Taxonomy" id="670386"/>
    <lineage>
        <taxon>Eukaryota</taxon>
        <taxon>Amoebozoa</taxon>
        <taxon>Evosea</taxon>
        <taxon>Eumycetozoa</taxon>
        <taxon>Dictyostelia</taxon>
        <taxon>Acytosteliales</taxon>
        <taxon>Acytosteliaceae</taxon>
        <taxon>Heterostelium</taxon>
    </lineage>
</organism>
<comment type="subcellular location">
    <subcellularLocation>
        <location evidence="1">Cytoplasm</location>
    </subcellularLocation>
</comment>
<dbReference type="InterPro" id="IPR038122">
    <property type="entry name" value="PFU_sf"/>
</dbReference>
<dbReference type="PROSITE" id="PS51394">
    <property type="entry name" value="PFU"/>
    <property type="match status" value="1"/>
</dbReference>
<dbReference type="PROSITE" id="PS50082">
    <property type="entry name" value="WD_REPEATS_2"/>
    <property type="match status" value="3"/>
</dbReference>
<dbReference type="PRINTS" id="PR00320">
    <property type="entry name" value="GPROTEINBRPT"/>
</dbReference>
<dbReference type="FunCoup" id="D3BPG0">
    <property type="interactions" value="1390"/>
</dbReference>
<dbReference type="GO" id="GO:0043130">
    <property type="term" value="F:ubiquitin binding"/>
    <property type="evidence" value="ECO:0007669"/>
    <property type="project" value="TreeGrafter"/>
</dbReference>
<dbReference type="GeneID" id="31364903"/>
<dbReference type="GO" id="GO:0005634">
    <property type="term" value="C:nucleus"/>
    <property type="evidence" value="ECO:0007669"/>
    <property type="project" value="TreeGrafter"/>
</dbReference>
<feature type="repeat" description="WD" evidence="5">
    <location>
        <begin position="243"/>
        <end position="283"/>
    </location>
</feature>
<feature type="domain" description="PUL" evidence="8">
    <location>
        <begin position="544"/>
        <end position="780"/>
    </location>
</feature>
<dbReference type="PANTHER" id="PTHR19849">
    <property type="entry name" value="PHOSPHOLIPASE A-2-ACTIVATING PROTEIN"/>
    <property type="match status" value="1"/>
</dbReference>
<dbReference type="RefSeq" id="XP_020428810.1">
    <property type="nucleotide sequence ID" value="XM_020580223.1"/>
</dbReference>
<dbReference type="Gene3D" id="3.10.20.870">
    <property type="entry name" value="PFU (PLAA family ubiquitin binding), C-terminal domain"/>
    <property type="match status" value="1"/>
</dbReference>
<accession>D3BPG0</accession>
<dbReference type="PROSITE" id="PS51396">
    <property type="entry name" value="PUL"/>
    <property type="match status" value="1"/>
</dbReference>
<dbReference type="PANTHER" id="PTHR19849:SF0">
    <property type="entry name" value="PHOSPHOLIPASE A-2-ACTIVATING PROTEIN"/>
    <property type="match status" value="1"/>
</dbReference>
<feature type="compositionally biased region" description="Polar residues" evidence="6">
    <location>
        <begin position="519"/>
        <end position="529"/>
    </location>
</feature>
<dbReference type="Pfam" id="PF08324">
    <property type="entry name" value="PUL"/>
    <property type="match status" value="2"/>
</dbReference>
<reference evidence="9 10" key="1">
    <citation type="journal article" date="2011" name="Genome Res.">
        <title>Phylogeny-wide analysis of social amoeba genomes highlights ancient origins for complex intercellular communication.</title>
        <authorList>
            <person name="Heidel A.J."/>
            <person name="Lawal H.M."/>
            <person name="Felder M."/>
            <person name="Schilde C."/>
            <person name="Helps N.R."/>
            <person name="Tunggal B."/>
            <person name="Rivero F."/>
            <person name="John U."/>
            <person name="Schleicher M."/>
            <person name="Eichinger L."/>
            <person name="Platzer M."/>
            <person name="Noegel A.A."/>
            <person name="Schaap P."/>
            <person name="Gloeckner G."/>
        </authorList>
    </citation>
    <scope>NUCLEOTIDE SEQUENCE [LARGE SCALE GENOMIC DNA]</scope>
    <source>
        <strain evidence="10">ATCC 26659 / Pp 5 / PN500</strain>
    </source>
</reference>
<evidence type="ECO:0000313" key="10">
    <source>
        <dbReference type="Proteomes" id="UP000001396"/>
    </source>
</evidence>
<evidence type="ECO:0000256" key="5">
    <source>
        <dbReference type="PROSITE-ProRule" id="PRU00221"/>
    </source>
</evidence>
<keyword evidence="10" id="KW-1185">Reference proteome</keyword>
<comment type="caution">
    <text evidence="9">The sequence shown here is derived from an EMBL/GenBank/DDBJ whole genome shotgun (WGS) entry which is preliminary data.</text>
</comment>
<dbReference type="SMART" id="SM00320">
    <property type="entry name" value="WD40"/>
    <property type="match status" value="7"/>
</dbReference>
<dbReference type="InterPro" id="IPR015943">
    <property type="entry name" value="WD40/YVTN_repeat-like_dom_sf"/>
</dbReference>
<dbReference type="OMA" id="DKCIYYW"/>
<dbReference type="InterPro" id="IPR019775">
    <property type="entry name" value="WD40_repeat_CS"/>
</dbReference>
<evidence type="ECO:0000256" key="3">
    <source>
        <dbReference type="ARBA" id="ARBA00022574"/>
    </source>
</evidence>
<dbReference type="InterPro" id="IPR020472">
    <property type="entry name" value="WD40_PAC1"/>
</dbReference>
<dbReference type="STRING" id="670386.D3BPG0"/>
<dbReference type="Pfam" id="PF00400">
    <property type="entry name" value="WD40"/>
    <property type="match status" value="7"/>
</dbReference>
<evidence type="ECO:0000256" key="2">
    <source>
        <dbReference type="ARBA" id="ARBA00022490"/>
    </source>
</evidence>
<dbReference type="Gene3D" id="2.130.10.10">
    <property type="entry name" value="YVTN repeat-like/Quinoprotein amine dehydrogenase"/>
    <property type="match status" value="1"/>
</dbReference>
<dbReference type="PROSITE" id="PS50294">
    <property type="entry name" value="WD_REPEATS_REGION"/>
    <property type="match status" value="2"/>
</dbReference>
<dbReference type="GO" id="GO:0010992">
    <property type="term" value="P:ubiquitin recycling"/>
    <property type="evidence" value="ECO:0007669"/>
    <property type="project" value="TreeGrafter"/>
</dbReference>
<dbReference type="InParanoid" id="D3BPG0"/>
<evidence type="ECO:0008006" key="11">
    <source>
        <dbReference type="Google" id="ProtNLM"/>
    </source>
</evidence>
<protein>
    <recommendedName>
        <fullName evidence="11">Phospholipase A-2-activating protein</fullName>
    </recommendedName>
</protein>
<keyword evidence="2" id="KW-0963">Cytoplasm</keyword>
<feature type="domain" description="PFU" evidence="7">
    <location>
        <begin position="381"/>
        <end position="475"/>
    </location>
</feature>
<feature type="region of interest" description="Disordered" evidence="6">
    <location>
        <begin position="491"/>
        <end position="533"/>
    </location>
</feature>
<keyword evidence="3 5" id="KW-0853">WD repeat</keyword>
<sequence length="780" mass="86090">MSGDAKLLDHYKLSKVLTGHRKDVRSVCTTSDHRVVTGSRDNTVRVWDLFKTGTEIPSIVLTEHQHFVGALTPLKPNDQIQRMFASGANDKCIYVWDSQSISRDQNLANKLPSLLLSGHTDTISSLGSTSDGLVISGSWDKTVKIWNNADCVQTLEKHEAAVWGVLGLPNGNIVTASADKKIIVWQRDQTNPEKVEYKSLNVLTKHTDCVRGLALIPDFGFVSCGNDGLIAVWTFSGELIGEMTGHSGFVYNVAVVPNFGYVSCSEDRSVKIWKSDDNSCHQTIAHPSGVWCVATLANGDIVTGCADGVARVFTRNPSRVAVAELIEQFHQSVAAQEIPADNVGDIKLNELPEVGVLVGTAGKKDGEMKVVRNGKVAEAHQWSESEQRWIKIGDVIDSNQSKSKALLNGAEYDYVFDIDVNEGTMYKIGYNNGQNPYTVAQEFLWKNDLDQSWLEEIAQFLIKNANAPANTIGPQESTFSDPFTGGNRYVPGTTPSHQMDMSLPSGSGGGSGQQQQQQTTATSDLSNLASKFGPAPTADVQSTSYIPHGTFTYFDATNSANLVPKLLEYNTELLANPDTAKIALNIDENEDNILKSILNTLKETSRYHSSNFSDAQYKVIIKLFKWPTDKLLPLLDIIRVMVYHPNANNTFEKMITMRQFNIFDALFRIPATDNINTQMMISYSTLLLNLSVSSVYNKDTIKVDVVDLLIRSLESMILKEIDHVDVLERATLALGTLLITFRDRSKAISDKEILAQIIRTNIQATPKFNQIGETTLKLLQ</sequence>
<keyword evidence="4" id="KW-0677">Repeat</keyword>
<evidence type="ECO:0000259" key="8">
    <source>
        <dbReference type="PROSITE" id="PS51396"/>
    </source>
</evidence>
<dbReference type="InterPro" id="IPR001680">
    <property type="entry name" value="WD40_rpt"/>
</dbReference>
<dbReference type="GO" id="GO:0043161">
    <property type="term" value="P:proteasome-mediated ubiquitin-dependent protein catabolic process"/>
    <property type="evidence" value="ECO:0007669"/>
    <property type="project" value="TreeGrafter"/>
</dbReference>
<dbReference type="EMBL" id="ADBJ01000044">
    <property type="protein sequence ID" value="EFA76678.1"/>
    <property type="molecule type" value="Genomic_DNA"/>
</dbReference>
<dbReference type="Proteomes" id="UP000001396">
    <property type="component" value="Unassembled WGS sequence"/>
</dbReference>
<dbReference type="InterPro" id="IPR013535">
    <property type="entry name" value="PUL_dom"/>
</dbReference>
<dbReference type="InterPro" id="IPR036322">
    <property type="entry name" value="WD40_repeat_dom_sf"/>
</dbReference>
<dbReference type="Pfam" id="PF09070">
    <property type="entry name" value="PFU"/>
    <property type="match status" value="1"/>
</dbReference>
<feature type="repeat" description="WD" evidence="5">
    <location>
        <begin position="116"/>
        <end position="147"/>
    </location>
</feature>
<evidence type="ECO:0000256" key="1">
    <source>
        <dbReference type="ARBA" id="ARBA00004496"/>
    </source>
</evidence>
<evidence type="ECO:0000313" key="9">
    <source>
        <dbReference type="EMBL" id="EFA76678.1"/>
    </source>
</evidence>
<dbReference type="Gene3D" id="1.25.10.10">
    <property type="entry name" value="Leucine-rich Repeat Variant"/>
    <property type="match status" value="1"/>
</dbReference>
<dbReference type="InterPro" id="IPR015155">
    <property type="entry name" value="PFU"/>
</dbReference>
<dbReference type="InterPro" id="IPR011989">
    <property type="entry name" value="ARM-like"/>
</dbReference>